<dbReference type="OrthoDB" id="783096at2759"/>
<dbReference type="SMART" id="SM00806">
    <property type="entry name" value="AIP3"/>
    <property type="match status" value="1"/>
</dbReference>
<gene>
    <name evidence="4" type="ORF">HYPBUDRAFT_153866</name>
</gene>
<feature type="compositionally biased region" description="Polar residues" evidence="2">
    <location>
        <begin position="174"/>
        <end position="202"/>
    </location>
</feature>
<dbReference type="EMBL" id="KV454544">
    <property type="protein sequence ID" value="ODV65654.1"/>
    <property type="molecule type" value="Genomic_DNA"/>
</dbReference>
<feature type="compositionally biased region" description="Low complexity" evidence="2">
    <location>
        <begin position="154"/>
        <end position="164"/>
    </location>
</feature>
<feature type="domain" description="Actin interacting protein 3 C-terminal" evidence="3">
    <location>
        <begin position="322"/>
        <end position="745"/>
    </location>
</feature>
<evidence type="ECO:0000313" key="5">
    <source>
        <dbReference type="Proteomes" id="UP000095085"/>
    </source>
</evidence>
<dbReference type="Proteomes" id="UP000095085">
    <property type="component" value="Unassembled WGS sequence"/>
</dbReference>
<dbReference type="PANTHER" id="PTHR22741">
    <property type="entry name" value="P140CAP/SNIP-RELATED"/>
    <property type="match status" value="1"/>
</dbReference>
<dbReference type="RefSeq" id="XP_020074721.1">
    <property type="nucleotide sequence ID" value="XM_020221770.1"/>
</dbReference>
<protein>
    <submittedName>
        <fullName evidence="4">AIP3-domain-containing protein</fullName>
    </submittedName>
</protein>
<evidence type="ECO:0000259" key="3">
    <source>
        <dbReference type="SMART" id="SM00806"/>
    </source>
</evidence>
<evidence type="ECO:0000256" key="2">
    <source>
        <dbReference type="SAM" id="MobiDB-lite"/>
    </source>
</evidence>
<feature type="region of interest" description="Disordered" evidence="2">
    <location>
        <begin position="144"/>
        <end position="237"/>
    </location>
</feature>
<dbReference type="Gene3D" id="1.20.58.1540">
    <property type="entry name" value="Actin interacting protein 3, C-terminal domain"/>
    <property type="match status" value="1"/>
</dbReference>
<feature type="region of interest" description="Disordered" evidence="2">
    <location>
        <begin position="279"/>
        <end position="313"/>
    </location>
</feature>
<dbReference type="InterPro" id="IPR051825">
    <property type="entry name" value="SRCIN1"/>
</dbReference>
<dbReference type="GO" id="GO:0005519">
    <property type="term" value="F:cytoskeletal regulatory protein binding"/>
    <property type="evidence" value="ECO:0007669"/>
    <property type="project" value="InterPro"/>
</dbReference>
<feature type="compositionally biased region" description="Polar residues" evidence="2">
    <location>
        <begin position="286"/>
        <end position="297"/>
    </location>
</feature>
<feature type="region of interest" description="Disordered" evidence="2">
    <location>
        <begin position="443"/>
        <end position="465"/>
    </location>
</feature>
<organism evidence="4 5">
    <name type="scientific">Hyphopichia burtonii NRRL Y-1933</name>
    <dbReference type="NCBI Taxonomy" id="984485"/>
    <lineage>
        <taxon>Eukaryota</taxon>
        <taxon>Fungi</taxon>
        <taxon>Dikarya</taxon>
        <taxon>Ascomycota</taxon>
        <taxon>Saccharomycotina</taxon>
        <taxon>Pichiomycetes</taxon>
        <taxon>Debaryomycetaceae</taxon>
        <taxon>Hyphopichia</taxon>
    </lineage>
</organism>
<keyword evidence="5" id="KW-1185">Reference proteome</keyword>
<dbReference type="GeneID" id="30996319"/>
<keyword evidence="1" id="KW-0175">Coiled coil</keyword>
<dbReference type="GO" id="GO:0030010">
    <property type="term" value="P:establishment of cell polarity"/>
    <property type="evidence" value="ECO:0007669"/>
    <property type="project" value="TreeGrafter"/>
</dbReference>
<dbReference type="AlphaFoldDB" id="A0A1E4REF8"/>
<dbReference type="GO" id="GO:0051286">
    <property type="term" value="C:cell tip"/>
    <property type="evidence" value="ECO:0007669"/>
    <property type="project" value="TreeGrafter"/>
</dbReference>
<name>A0A1E4REF8_9ASCO</name>
<accession>A0A1E4REF8</accession>
<sequence>MSSYSSTSSTILSSSRSQGKRQSLGTIESSVTRLLVSTKHLLESLTRWAKQEADDKYVSDAYVKLGNDFRAATRAFTNAGVDISDIGDVPHALRIILEAALSEAPSQENLDRFLPNIRNIIVTLLQTLKSKQLKAKTLSIDKLQRAKQSEESSRSSSRANSQSHTHTHSHTSSKQLSNPEAVNDKLSPSQTATVSRQSSSHNSPKKPYIPQAPPIAPFESEDPGSGPNLPRNSPSKKLGVELNDALAQLQKGNFLQRRASKRFSAYQYAKLTNFTPPGNLPKISSADYSSSTPNNSFDSKDYPPTPTKPPSAENNAELVPIFLQIHDRTKKVNIKLPVSFAALRLLFVEKFAYSPRGTSFPDIYIKDPQSNVSYELEEHLLETDVKSGCVLCLNEEDPQKSSIRELEDKISSLTSKFDSLNSNLLSEVKDAIKTIEIPTPVVSAPTPATTAPANTKEPVPEKKSTKSISQLRALNDLQHELGVIRQIQSSNKNDLKNSFEEIFEKVKEVENSGLQASESSSRAYMNKSNLKLSEDSDALLTKVDDLQDVMEALRKDVAQRGVRVGEKQLKHTHKEIEHAKDLLKDLFEYISSGKPIWKKIWESELDKVCEEQQFFNLQDDLTQDLQEDIKKIEETFDLIEKCSTEQSKQGAYKRNKVVARLHIPEPGENLHDLKDAVLNEVVTLRPDHASRLEAIAKAEKLREKEREMMQLTKFQEELGDFVGDSRLKKSGGIEELERLRKERDNENLKSIFGVF</sequence>
<dbReference type="STRING" id="984485.A0A1E4REF8"/>
<dbReference type="InterPro" id="IPR022782">
    <property type="entry name" value="AIP3-like_C"/>
</dbReference>
<evidence type="ECO:0000256" key="1">
    <source>
        <dbReference type="ARBA" id="ARBA00023054"/>
    </source>
</evidence>
<feature type="compositionally biased region" description="Low complexity" evidence="2">
    <location>
        <begin position="443"/>
        <end position="453"/>
    </location>
</feature>
<reference evidence="5" key="1">
    <citation type="submission" date="2016-05" db="EMBL/GenBank/DDBJ databases">
        <title>Comparative genomics of biotechnologically important yeasts.</title>
        <authorList>
            <consortium name="DOE Joint Genome Institute"/>
            <person name="Riley R."/>
            <person name="Haridas S."/>
            <person name="Wolfe K.H."/>
            <person name="Lopes M.R."/>
            <person name="Hittinger C.T."/>
            <person name="Goker M."/>
            <person name="Salamov A."/>
            <person name="Wisecaver J."/>
            <person name="Long T.M."/>
            <person name="Aerts A.L."/>
            <person name="Barry K."/>
            <person name="Choi C."/>
            <person name="Clum A."/>
            <person name="Coughlan A.Y."/>
            <person name="Deshpande S."/>
            <person name="Douglass A.P."/>
            <person name="Hanson S.J."/>
            <person name="Klenk H.-P."/>
            <person name="Labutti K."/>
            <person name="Lapidus A."/>
            <person name="Lindquist E."/>
            <person name="Lipzen A."/>
            <person name="Meier-Kolthoff J.P."/>
            <person name="Ohm R.A."/>
            <person name="Otillar R.P."/>
            <person name="Pangilinan J."/>
            <person name="Peng Y."/>
            <person name="Rokas A."/>
            <person name="Rosa C.A."/>
            <person name="Scheuner C."/>
            <person name="Sibirny A.A."/>
            <person name="Slot J.C."/>
            <person name="Stielow J.B."/>
            <person name="Sun H."/>
            <person name="Kurtzman C.P."/>
            <person name="Blackwell M."/>
            <person name="Grigoriev I.V."/>
            <person name="Jeffries T.W."/>
        </authorList>
    </citation>
    <scope>NUCLEOTIDE SEQUENCE [LARGE SCALE GENOMIC DNA]</scope>
    <source>
        <strain evidence="5">NRRL Y-1933</strain>
    </source>
</reference>
<dbReference type="Pfam" id="PF03915">
    <property type="entry name" value="AIP3"/>
    <property type="match status" value="1"/>
</dbReference>
<dbReference type="InterPro" id="IPR056279">
    <property type="entry name" value="Aip3p_Bud6_N"/>
</dbReference>
<proteinExistence type="predicted"/>
<dbReference type="Pfam" id="PF23153">
    <property type="entry name" value="Aip3p_Bud6_N"/>
    <property type="match status" value="1"/>
</dbReference>
<dbReference type="PANTHER" id="PTHR22741:SF10">
    <property type="entry name" value="COILED-COIL DOMAIN-CONTAINING PROTEIN CG32809"/>
    <property type="match status" value="1"/>
</dbReference>
<feature type="compositionally biased region" description="Basic and acidic residues" evidence="2">
    <location>
        <begin position="144"/>
        <end position="153"/>
    </location>
</feature>
<evidence type="ECO:0000313" key="4">
    <source>
        <dbReference type="EMBL" id="ODV65654.1"/>
    </source>
</evidence>
<dbReference type="InterPro" id="IPR005613">
    <property type="entry name" value="AIP3_C"/>
</dbReference>
<dbReference type="GO" id="GO:0005737">
    <property type="term" value="C:cytoplasm"/>
    <property type="evidence" value="ECO:0007669"/>
    <property type="project" value="TreeGrafter"/>
</dbReference>